<reference evidence="3 4" key="1">
    <citation type="submission" date="2019-08" db="EMBL/GenBank/DDBJ databases">
        <authorList>
            <person name="Hu J."/>
        </authorList>
    </citation>
    <scope>NUCLEOTIDE SEQUENCE [LARGE SCALE GENOMIC DNA]</scope>
    <source>
        <strain evidence="3 4">NEAU-184</strain>
    </source>
</reference>
<comment type="caution">
    <text evidence="3">The sequence shown here is derived from an EMBL/GenBank/DDBJ whole genome shotgun (WGS) entry which is preliminary data.</text>
</comment>
<keyword evidence="4" id="KW-1185">Reference proteome</keyword>
<evidence type="ECO:0000259" key="2">
    <source>
        <dbReference type="Pfam" id="PF09851"/>
    </source>
</evidence>
<evidence type="ECO:0000256" key="1">
    <source>
        <dbReference type="SAM" id="Phobius"/>
    </source>
</evidence>
<gene>
    <name evidence="3" type="ORF">FYC51_13735</name>
</gene>
<feature type="domain" description="SHOCT" evidence="2">
    <location>
        <begin position="101"/>
        <end position="127"/>
    </location>
</feature>
<evidence type="ECO:0000313" key="4">
    <source>
        <dbReference type="Proteomes" id="UP000325243"/>
    </source>
</evidence>
<sequence length="129" mass="14321">MNSLWDFLVWLFWIYIAIACIWIFITIFIDIFRDKSLNGWAKAGWVIFLVFLPFLAALVYLIARGGSMAERRAGEMRQMQAANDEYIRSVAGSGGTSAASEIASAKQLLDSGAISQAEYDQLKAKALSS</sequence>
<dbReference type="RefSeq" id="WP_148734382.1">
    <property type="nucleotide sequence ID" value="NZ_VSSB01000002.1"/>
</dbReference>
<dbReference type="AlphaFoldDB" id="A0A5S4V1A3"/>
<proteinExistence type="predicted"/>
<keyword evidence="1" id="KW-0812">Transmembrane</keyword>
<protein>
    <submittedName>
        <fullName evidence="3">SHOCT domain-containing protein</fullName>
    </submittedName>
</protein>
<dbReference type="EMBL" id="VSSB01000002">
    <property type="protein sequence ID" value="TYL50280.1"/>
    <property type="molecule type" value="Genomic_DNA"/>
</dbReference>
<name>A0A5S4V1A3_9MICO</name>
<evidence type="ECO:0000313" key="3">
    <source>
        <dbReference type="EMBL" id="TYL50280.1"/>
    </source>
</evidence>
<organism evidence="3 4">
    <name type="scientific">Agromyces mariniharenae</name>
    <dbReference type="NCBI Taxonomy" id="2604423"/>
    <lineage>
        <taxon>Bacteria</taxon>
        <taxon>Bacillati</taxon>
        <taxon>Actinomycetota</taxon>
        <taxon>Actinomycetes</taxon>
        <taxon>Micrococcales</taxon>
        <taxon>Microbacteriaceae</taxon>
        <taxon>Agromyces</taxon>
    </lineage>
</organism>
<keyword evidence="1" id="KW-0472">Membrane</keyword>
<feature type="transmembrane region" description="Helical" evidence="1">
    <location>
        <begin position="43"/>
        <end position="63"/>
    </location>
</feature>
<keyword evidence="1" id="KW-1133">Transmembrane helix</keyword>
<accession>A0A5S4V1A3</accession>
<feature type="transmembrane region" description="Helical" evidence="1">
    <location>
        <begin position="7"/>
        <end position="31"/>
    </location>
</feature>
<dbReference type="Pfam" id="PF09851">
    <property type="entry name" value="SHOCT"/>
    <property type="match status" value="1"/>
</dbReference>
<dbReference type="InterPro" id="IPR018649">
    <property type="entry name" value="SHOCT"/>
</dbReference>
<dbReference type="Proteomes" id="UP000325243">
    <property type="component" value="Unassembled WGS sequence"/>
</dbReference>